<dbReference type="InterPro" id="IPR036400">
    <property type="entry name" value="Cyt_B5-like_heme/steroid_sf"/>
</dbReference>
<protein>
    <submittedName>
        <fullName evidence="4">Cytochrome b5</fullName>
    </submittedName>
</protein>
<evidence type="ECO:0000256" key="1">
    <source>
        <dbReference type="ARBA" id="ARBA00038357"/>
    </source>
</evidence>
<evidence type="ECO:0000256" key="2">
    <source>
        <dbReference type="SAM" id="MobiDB-lite"/>
    </source>
</evidence>
<reference evidence="4" key="1">
    <citation type="journal article" date="2019" name="Environ. Microbiol.">
        <title>Fungal ecological strategies reflected in gene transcription - a case study of two litter decomposers.</title>
        <authorList>
            <person name="Barbi F."/>
            <person name="Kohler A."/>
            <person name="Barry K."/>
            <person name="Baskaran P."/>
            <person name="Daum C."/>
            <person name="Fauchery L."/>
            <person name="Ihrmark K."/>
            <person name="Kuo A."/>
            <person name="LaButti K."/>
            <person name="Lipzen A."/>
            <person name="Morin E."/>
            <person name="Grigoriev I.V."/>
            <person name="Henrissat B."/>
            <person name="Lindahl B."/>
            <person name="Martin F."/>
        </authorList>
    </citation>
    <scope>NUCLEOTIDE SEQUENCE</scope>
    <source>
        <strain evidence="4">JB14</strain>
    </source>
</reference>
<dbReference type="PANTHER" id="PTHR10281">
    <property type="entry name" value="MEMBRANE-ASSOCIATED PROGESTERONE RECEPTOR COMPONENT-RELATED"/>
    <property type="match status" value="1"/>
</dbReference>
<dbReference type="GO" id="GO:0012505">
    <property type="term" value="C:endomembrane system"/>
    <property type="evidence" value="ECO:0007669"/>
    <property type="project" value="TreeGrafter"/>
</dbReference>
<evidence type="ECO:0000259" key="3">
    <source>
        <dbReference type="SMART" id="SM01117"/>
    </source>
</evidence>
<sequence length="286" mass="32005">MSWLMNSVSGEEPEKYIEPADGPKVADPSIPNRMVADKAANKPFLAYKAYRDDQEKLHNEWLERVKIRKEKIARGEKVGPEEKDPTEPEEVGCLGILKFFLYLIVFGALAGKFFTGSYTWDHENRLAQLKTFIPTDQRLFSEGTLARFDGSDPDKAILIAIDGDVYDVTNGKAYQPGGSYHHFAGIDAARAFGTGCFQTHRTHDLRGLTEAELAGVAHWKDFYANHKEYRKVGSVQHKPIDPDSPIPEHCNPPKVADAKVEKKSGNKQEDTPPAPSRGKETVHEEL</sequence>
<comment type="similarity">
    <text evidence="1">Belongs to the cytochrome b5 family. MAPR subfamily.</text>
</comment>
<dbReference type="EMBL" id="ML769386">
    <property type="protein sequence ID" value="KAE9410167.1"/>
    <property type="molecule type" value="Genomic_DNA"/>
</dbReference>
<dbReference type="OrthoDB" id="10257697at2759"/>
<dbReference type="PANTHER" id="PTHR10281:SF76">
    <property type="entry name" value="CALCUTTA CUP-RELATED"/>
    <property type="match status" value="1"/>
</dbReference>
<evidence type="ECO:0000313" key="5">
    <source>
        <dbReference type="Proteomes" id="UP000799118"/>
    </source>
</evidence>
<keyword evidence="5" id="KW-1185">Reference proteome</keyword>
<feature type="region of interest" description="Disordered" evidence="2">
    <location>
        <begin position="1"/>
        <end position="29"/>
    </location>
</feature>
<evidence type="ECO:0000313" key="4">
    <source>
        <dbReference type="EMBL" id="KAE9410167.1"/>
    </source>
</evidence>
<dbReference type="SMART" id="SM01117">
    <property type="entry name" value="Cyt-b5"/>
    <property type="match status" value="1"/>
</dbReference>
<organism evidence="4 5">
    <name type="scientific">Gymnopus androsaceus JB14</name>
    <dbReference type="NCBI Taxonomy" id="1447944"/>
    <lineage>
        <taxon>Eukaryota</taxon>
        <taxon>Fungi</taxon>
        <taxon>Dikarya</taxon>
        <taxon>Basidiomycota</taxon>
        <taxon>Agaricomycotina</taxon>
        <taxon>Agaricomycetes</taxon>
        <taxon>Agaricomycetidae</taxon>
        <taxon>Agaricales</taxon>
        <taxon>Marasmiineae</taxon>
        <taxon>Omphalotaceae</taxon>
        <taxon>Gymnopus</taxon>
    </lineage>
</organism>
<dbReference type="GO" id="GO:0016020">
    <property type="term" value="C:membrane"/>
    <property type="evidence" value="ECO:0007669"/>
    <property type="project" value="TreeGrafter"/>
</dbReference>
<dbReference type="SUPFAM" id="SSF55856">
    <property type="entry name" value="Cytochrome b5-like heme/steroid binding domain"/>
    <property type="match status" value="1"/>
</dbReference>
<dbReference type="InterPro" id="IPR050577">
    <property type="entry name" value="MAPR/NEUFC/NENF-like"/>
</dbReference>
<feature type="compositionally biased region" description="Basic and acidic residues" evidence="2">
    <location>
        <begin position="277"/>
        <end position="286"/>
    </location>
</feature>
<dbReference type="Pfam" id="PF00173">
    <property type="entry name" value="Cyt-b5"/>
    <property type="match status" value="1"/>
</dbReference>
<feature type="compositionally biased region" description="Basic and acidic residues" evidence="2">
    <location>
        <begin position="256"/>
        <end position="270"/>
    </location>
</feature>
<dbReference type="Proteomes" id="UP000799118">
    <property type="component" value="Unassembled WGS sequence"/>
</dbReference>
<accession>A0A6A4IMY5</accession>
<name>A0A6A4IMY5_9AGAR</name>
<dbReference type="Gene3D" id="3.10.120.10">
    <property type="entry name" value="Cytochrome b5-like heme/steroid binding domain"/>
    <property type="match status" value="1"/>
</dbReference>
<feature type="domain" description="Cytochrome b5 heme-binding" evidence="3">
    <location>
        <begin position="140"/>
        <end position="236"/>
    </location>
</feature>
<proteinExistence type="inferred from homology"/>
<dbReference type="InterPro" id="IPR001199">
    <property type="entry name" value="Cyt_B5-like_heme/steroid-bd"/>
</dbReference>
<dbReference type="AlphaFoldDB" id="A0A6A4IMY5"/>
<gene>
    <name evidence="4" type="ORF">BT96DRAFT_847969</name>
</gene>
<feature type="region of interest" description="Disordered" evidence="2">
    <location>
        <begin position="234"/>
        <end position="286"/>
    </location>
</feature>